<feature type="transmembrane region" description="Helical" evidence="1">
    <location>
        <begin position="28"/>
        <end position="47"/>
    </location>
</feature>
<dbReference type="Pfam" id="PF16234">
    <property type="entry name" value="DUF4892"/>
    <property type="match status" value="1"/>
</dbReference>
<dbReference type="AlphaFoldDB" id="A0A246FAW3"/>
<reference evidence="2 3" key="1">
    <citation type="submission" date="2017-06" db="EMBL/GenBank/DDBJ databases">
        <title>Draft genome of Pseudomonas nitroreducens DF05.</title>
        <authorList>
            <person name="Iyer R."/>
        </authorList>
    </citation>
    <scope>NUCLEOTIDE SEQUENCE [LARGE SCALE GENOMIC DNA]</scope>
    <source>
        <strain evidence="2 3">DF05</strain>
    </source>
</reference>
<dbReference type="Proteomes" id="UP000198145">
    <property type="component" value="Unassembled WGS sequence"/>
</dbReference>
<comment type="caution">
    <text evidence="2">The sequence shown here is derived from an EMBL/GenBank/DDBJ whole genome shotgun (WGS) entry which is preliminary data.</text>
</comment>
<dbReference type="InterPro" id="IPR032608">
    <property type="entry name" value="DUF4892"/>
</dbReference>
<proteinExistence type="predicted"/>
<keyword evidence="1" id="KW-1133">Transmembrane helix</keyword>
<sequence>MLDIQTAARQGPEHPHFVRTDAHRMSRLFRMLIAGGLLGFASIAGSADLPDSHDLEILPRFPRSEIVDFNQAASQERIYPQGSISRISGRLRMEGEVRAIGDLTAVTYRLPDEDSSQSAFAAARKDLLKADATPLFWCESRDCGSSNLLANSVFGNSKLFGPDDQQAYLLVRLAAPRENSLLAVYTITRGNRRAYLHAEQLDSSAALGELLPSPATLMRLLKANGELTLSHVPQEPGGAWLDLLVRTLRLDTGVRVELAGRHAGDWRAALTAQGVRDARLEQGKDDGDGLHMTWLR</sequence>
<evidence type="ECO:0000313" key="2">
    <source>
        <dbReference type="EMBL" id="OWP51444.1"/>
    </source>
</evidence>
<name>A0A246FAW3_PSENT</name>
<evidence type="ECO:0000313" key="3">
    <source>
        <dbReference type="Proteomes" id="UP000198145"/>
    </source>
</evidence>
<keyword evidence="1" id="KW-0812">Transmembrane</keyword>
<dbReference type="eggNOG" id="COG2885">
    <property type="taxonomic scope" value="Bacteria"/>
</dbReference>
<evidence type="ECO:0000256" key="1">
    <source>
        <dbReference type="SAM" id="Phobius"/>
    </source>
</evidence>
<keyword evidence="1" id="KW-0472">Membrane</keyword>
<protein>
    <submittedName>
        <fullName evidence="2">DUF4892 domain-containing protein</fullName>
    </submittedName>
</protein>
<dbReference type="EMBL" id="NJBA01000003">
    <property type="protein sequence ID" value="OWP51444.1"/>
    <property type="molecule type" value="Genomic_DNA"/>
</dbReference>
<gene>
    <name evidence="2" type="ORF">CEG18_11365</name>
</gene>
<accession>A0A246FAW3</accession>
<organism evidence="2 3">
    <name type="scientific">Pseudomonas nitroreducens</name>
    <dbReference type="NCBI Taxonomy" id="46680"/>
    <lineage>
        <taxon>Bacteria</taxon>
        <taxon>Pseudomonadati</taxon>
        <taxon>Pseudomonadota</taxon>
        <taxon>Gammaproteobacteria</taxon>
        <taxon>Pseudomonadales</taxon>
        <taxon>Pseudomonadaceae</taxon>
        <taxon>Pseudomonas</taxon>
    </lineage>
</organism>
<dbReference type="STRING" id="46680.GCA_000807755_02027"/>